<accession>A0ABD3HR75</accession>
<comment type="caution">
    <text evidence="1">The sequence shown here is derived from an EMBL/GenBank/DDBJ whole genome shotgun (WGS) entry which is preliminary data.</text>
</comment>
<organism evidence="1 2">
    <name type="scientific">Riccia sorocarpa</name>
    <dbReference type="NCBI Taxonomy" id="122646"/>
    <lineage>
        <taxon>Eukaryota</taxon>
        <taxon>Viridiplantae</taxon>
        <taxon>Streptophyta</taxon>
        <taxon>Embryophyta</taxon>
        <taxon>Marchantiophyta</taxon>
        <taxon>Marchantiopsida</taxon>
        <taxon>Marchantiidae</taxon>
        <taxon>Marchantiales</taxon>
        <taxon>Ricciaceae</taxon>
        <taxon>Riccia</taxon>
    </lineage>
</organism>
<evidence type="ECO:0000313" key="1">
    <source>
        <dbReference type="EMBL" id="KAL3693024.1"/>
    </source>
</evidence>
<sequence length="446" mass="51662">METVGIEGLETLYRQFLWGWTDQDSPKASLVAWERITQGKADGGLGWTPLRDKSMALQIKNVLKVISESNAEWTRLARSLILRTLRSGRYQRERRQWCVEDALLLTSVNKINGSRTLTWMLAAWNRMRKKKRWDDTCKENPDHLTVNQSIYLIHWGNAAESGQFPDELEKRHIQYLEGWLRAKTLVRKSLLSLDGWKWESDGKKVNWGMATKEWATRVGDRKEFSAYLNSKWGVNDTEQDWKTCWTRLWSAAVHHHKKTWIWHWVQRGYFTGSRGKGWGDDLRKCQRCGSAEETLDHAFWSCSRLQRRLEGLEACGGIPPGCSSMLEWLDKVLEVSKNDTSGLWLFGVYIITTRAERNDLKFNGKRIVHPVHLLLRRTSLEIEAYPNKRAAEKQLDIARRAKSSVQGWMQTAARHAQCHSDEAVVGTLFTPTQRRSTASRESTDDS</sequence>
<dbReference type="Proteomes" id="UP001633002">
    <property type="component" value="Unassembled WGS sequence"/>
</dbReference>
<dbReference type="EMBL" id="JBJQOH010000003">
    <property type="protein sequence ID" value="KAL3693024.1"/>
    <property type="molecule type" value="Genomic_DNA"/>
</dbReference>
<name>A0ABD3HR75_9MARC</name>
<dbReference type="AlphaFoldDB" id="A0ABD3HR75"/>
<evidence type="ECO:0008006" key="3">
    <source>
        <dbReference type="Google" id="ProtNLM"/>
    </source>
</evidence>
<reference evidence="1 2" key="1">
    <citation type="submission" date="2024-09" db="EMBL/GenBank/DDBJ databases">
        <title>Chromosome-scale assembly of Riccia sorocarpa.</title>
        <authorList>
            <person name="Paukszto L."/>
        </authorList>
    </citation>
    <scope>NUCLEOTIDE SEQUENCE [LARGE SCALE GENOMIC DNA]</scope>
    <source>
        <strain evidence="1">LP-2024</strain>
        <tissue evidence="1">Aerial parts of the thallus</tissue>
    </source>
</reference>
<keyword evidence="2" id="KW-1185">Reference proteome</keyword>
<proteinExistence type="predicted"/>
<gene>
    <name evidence="1" type="ORF">R1sor_006675</name>
</gene>
<protein>
    <recommendedName>
        <fullName evidence="3">Reverse transcriptase zinc-binding domain-containing protein</fullName>
    </recommendedName>
</protein>
<evidence type="ECO:0000313" key="2">
    <source>
        <dbReference type="Proteomes" id="UP001633002"/>
    </source>
</evidence>